<proteinExistence type="predicted"/>
<dbReference type="InterPro" id="IPR036689">
    <property type="entry name" value="ESAT-6-like_sf"/>
</dbReference>
<evidence type="ECO:0000313" key="2">
    <source>
        <dbReference type="EMBL" id="ORX19303.1"/>
    </source>
</evidence>
<feature type="compositionally biased region" description="Low complexity" evidence="1">
    <location>
        <begin position="250"/>
        <end position="262"/>
    </location>
</feature>
<dbReference type="Proteomes" id="UP000193964">
    <property type="component" value="Unassembled WGS sequence"/>
</dbReference>
<evidence type="ECO:0000313" key="3">
    <source>
        <dbReference type="Proteomes" id="UP000193964"/>
    </source>
</evidence>
<feature type="compositionally biased region" description="Pro residues" evidence="1">
    <location>
        <begin position="263"/>
        <end position="284"/>
    </location>
</feature>
<evidence type="ECO:0000256" key="1">
    <source>
        <dbReference type="SAM" id="MobiDB-lite"/>
    </source>
</evidence>
<dbReference type="Pfam" id="PF06013">
    <property type="entry name" value="WXG100"/>
    <property type="match status" value="1"/>
</dbReference>
<dbReference type="OrthoDB" id="5170249at2"/>
<sequence length="378" mass="38958">MTVTIPTILASRPAGLIDAAQLVQQQAQTAVDQLDQGRNALADMRKGWDSAASDAASANAERVFASHRKIVDALHDMQAALQRGGDQMSATRADVAEIIGKIQPFGFEVADDGTVSIAPGSRADEMASRSPVFARQMQMLAMQYSIDLKRLIAEFDTQDNTLANALQQATGDLDLKEIARMGRAEEGKPSADDTKKDAGSPAEPGKDADQTTPGATPAAVPPVPPVVTGPANPQAAPRPAAATPPPKPGGTPTQTRAAEPARPSTPAPTPPPTKGPVPAQPNPTQPSRQSGPVPTAPPTTPGTPAQGSGSTATAATPASYSAAQTSSSSGAPESNIQAVSATGGLPEKIIYEIDDDGWLYPVGDPDFDPDEFDDDWGP</sequence>
<dbReference type="InterPro" id="IPR010310">
    <property type="entry name" value="T7SS_ESAT-6-like"/>
</dbReference>
<feature type="region of interest" description="Disordered" evidence="1">
    <location>
        <begin position="183"/>
        <end position="339"/>
    </location>
</feature>
<organism evidence="2 3">
    <name type="scientific">Mycolicibacterium wolinskyi</name>
    <dbReference type="NCBI Taxonomy" id="59750"/>
    <lineage>
        <taxon>Bacteria</taxon>
        <taxon>Bacillati</taxon>
        <taxon>Actinomycetota</taxon>
        <taxon>Actinomycetes</taxon>
        <taxon>Mycobacteriales</taxon>
        <taxon>Mycobacteriaceae</taxon>
        <taxon>Mycolicibacterium</taxon>
    </lineage>
</organism>
<feature type="compositionally biased region" description="Low complexity" evidence="1">
    <location>
        <begin position="228"/>
        <end position="241"/>
    </location>
</feature>
<feature type="compositionally biased region" description="Acidic residues" evidence="1">
    <location>
        <begin position="365"/>
        <end position="378"/>
    </location>
</feature>
<dbReference type="RefSeq" id="WP_085141737.1">
    <property type="nucleotide sequence ID" value="NZ_JACKUA010000009.1"/>
</dbReference>
<comment type="caution">
    <text evidence="2">The sequence shown here is derived from an EMBL/GenBank/DDBJ whole genome shotgun (WGS) entry which is preliminary data.</text>
</comment>
<name>A0A1X2FLI9_9MYCO</name>
<feature type="compositionally biased region" description="Basic and acidic residues" evidence="1">
    <location>
        <begin position="183"/>
        <end position="209"/>
    </location>
</feature>
<feature type="region of interest" description="Disordered" evidence="1">
    <location>
        <begin position="357"/>
        <end position="378"/>
    </location>
</feature>
<reference evidence="2 3" key="1">
    <citation type="submission" date="2016-01" db="EMBL/GenBank/DDBJ databases">
        <title>The new phylogeny of the genus Mycobacterium.</title>
        <authorList>
            <person name="Tarcisio F."/>
            <person name="Conor M."/>
            <person name="Antonella G."/>
            <person name="Elisabetta G."/>
            <person name="Giulia F.S."/>
            <person name="Sara T."/>
            <person name="Anna F."/>
            <person name="Clotilde B."/>
            <person name="Roberto B."/>
            <person name="Veronica D.S."/>
            <person name="Fabio R."/>
            <person name="Monica P."/>
            <person name="Olivier J."/>
            <person name="Enrico T."/>
            <person name="Nicola S."/>
        </authorList>
    </citation>
    <scope>NUCLEOTIDE SEQUENCE [LARGE SCALE GENOMIC DNA]</scope>
    <source>
        <strain evidence="2 3">ATCC 700010</strain>
    </source>
</reference>
<dbReference type="AlphaFoldDB" id="A0A1X2FLI9"/>
<accession>A0A1X2FLI9</accession>
<dbReference type="EMBL" id="LQQA01000001">
    <property type="protein sequence ID" value="ORX19303.1"/>
    <property type="molecule type" value="Genomic_DNA"/>
</dbReference>
<dbReference type="PRINTS" id="PR01217">
    <property type="entry name" value="PRICHEXTENSN"/>
</dbReference>
<protein>
    <submittedName>
        <fullName evidence="2">Uncharacterized protein</fullName>
    </submittedName>
</protein>
<gene>
    <name evidence="2" type="ORF">AWC31_00115</name>
</gene>
<dbReference type="SUPFAM" id="SSF140453">
    <property type="entry name" value="EsxAB dimer-like"/>
    <property type="match status" value="1"/>
</dbReference>
<feature type="compositionally biased region" description="Low complexity" evidence="1">
    <location>
        <begin position="302"/>
        <end position="331"/>
    </location>
</feature>
<dbReference type="Gene3D" id="1.10.287.1060">
    <property type="entry name" value="ESAT-6-like"/>
    <property type="match status" value="1"/>
</dbReference>